<dbReference type="AlphaFoldDB" id="A0A1Y2CIW5"/>
<dbReference type="PANTHER" id="PTHR11183">
    <property type="entry name" value="GLYCOGENIN SUBFAMILY MEMBER"/>
    <property type="match status" value="1"/>
</dbReference>
<evidence type="ECO:0000313" key="1">
    <source>
        <dbReference type="EMBL" id="ORY46896.1"/>
    </source>
</evidence>
<dbReference type="Gene3D" id="3.90.550.10">
    <property type="entry name" value="Spore Coat Polysaccharide Biosynthesis Protein SpsA, Chain A"/>
    <property type="match status" value="1"/>
</dbReference>
<proteinExistence type="predicted"/>
<evidence type="ECO:0008006" key="3">
    <source>
        <dbReference type="Google" id="ProtNLM"/>
    </source>
</evidence>
<dbReference type="EMBL" id="MCGO01000015">
    <property type="protein sequence ID" value="ORY46896.1"/>
    <property type="molecule type" value="Genomic_DNA"/>
</dbReference>
<dbReference type="InterPro" id="IPR050587">
    <property type="entry name" value="GNT1/Glycosyltrans_8"/>
</dbReference>
<keyword evidence="2" id="KW-1185">Reference proteome</keyword>
<dbReference type="SUPFAM" id="SSF53448">
    <property type="entry name" value="Nucleotide-diphospho-sugar transferases"/>
    <property type="match status" value="1"/>
</dbReference>
<sequence>MTDDYCMGALFHAHTFLHKNLTRLKPTDNTEYTVMMTEGTPVTCMDALLALGARILIVPMIEPPDGEPMRRYALCFSKLQMFALDTVYDKIFYTDGDLLYFTKSPVPEVFQYIDDWHEEREQEGKTDHVTFYGGAKDLLIDTVNAGMLLFEPSLLDYQKLLELIPMTMGFGDQGTLQEYYRKDGPHPAVYIPSKYNTQWVMRRTEMKLQEAVGFHHKFLLDDMGSTNFSKTYFHGIPKDIWIYGGYRWSILRKVLEEYCLSCRLFKILWTRSESSGI</sequence>
<dbReference type="STRING" id="329046.A0A1Y2CIW5"/>
<gene>
    <name evidence="1" type="ORF">BCR33DRAFT_112063</name>
</gene>
<dbReference type="OrthoDB" id="2151977at2759"/>
<protein>
    <recommendedName>
        <fullName evidence="3">Nucleotide-diphospho-sugar transferase domain-containing protein</fullName>
    </recommendedName>
</protein>
<evidence type="ECO:0000313" key="2">
    <source>
        <dbReference type="Proteomes" id="UP000193642"/>
    </source>
</evidence>
<name>A0A1Y2CIW5_9FUNG</name>
<comment type="caution">
    <text evidence="1">The sequence shown here is derived from an EMBL/GenBank/DDBJ whole genome shotgun (WGS) entry which is preliminary data.</text>
</comment>
<dbReference type="InterPro" id="IPR029044">
    <property type="entry name" value="Nucleotide-diphossugar_trans"/>
</dbReference>
<reference evidence="1 2" key="1">
    <citation type="submission" date="2016-07" db="EMBL/GenBank/DDBJ databases">
        <title>Pervasive Adenine N6-methylation of Active Genes in Fungi.</title>
        <authorList>
            <consortium name="DOE Joint Genome Institute"/>
            <person name="Mondo S.J."/>
            <person name="Dannebaum R.O."/>
            <person name="Kuo R.C."/>
            <person name="Labutti K."/>
            <person name="Haridas S."/>
            <person name="Kuo A."/>
            <person name="Salamov A."/>
            <person name="Ahrendt S.R."/>
            <person name="Lipzen A."/>
            <person name="Sullivan W."/>
            <person name="Andreopoulos W.B."/>
            <person name="Clum A."/>
            <person name="Lindquist E."/>
            <person name="Daum C."/>
            <person name="Ramamoorthy G.K."/>
            <person name="Gryganskyi A."/>
            <person name="Culley D."/>
            <person name="Magnuson J.K."/>
            <person name="James T.Y."/>
            <person name="O'Malley M.A."/>
            <person name="Stajich J.E."/>
            <person name="Spatafora J.W."/>
            <person name="Visel A."/>
            <person name="Grigoriev I.V."/>
        </authorList>
    </citation>
    <scope>NUCLEOTIDE SEQUENCE [LARGE SCALE GENOMIC DNA]</scope>
    <source>
        <strain evidence="1 2">JEL800</strain>
    </source>
</reference>
<dbReference type="Proteomes" id="UP000193642">
    <property type="component" value="Unassembled WGS sequence"/>
</dbReference>
<accession>A0A1Y2CIW5</accession>
<organism evidence="1 2">
    <name type="scientific">Rhizoclosmatium globosum</name>
    <dbReference type="NCBI Taxonomy" id="329046"/>
    <lineage>
        <taxon>Eukaryota</taxon>
        <taxon>Fungi</taxon>
        <taxon>Fungi incertae sedis</taxon>
        <taxon>Chytridiomycota</taxon>
        <taxon>Chytridiomycota incertae sedis</taxon>
        <taxon>Chytridiomycetes</taxon>
        <taxon>Chytridiales</taxon>
        <taxon>Chytriomycetaceae</taxon>
        <taxon>Rhizoclosmatium</taxon>
    </lineage>
</organism>